<accession>A0AA40E899</accession>
<organism evidence="3 4">
    <name type="scientific">Lasiosphaeris hirsuta</name>
    <dbReference type="NCBI Taxonomy" id="260670"/>
    <lineage>
        <taxon>Eukaryota</taxon>
        <taxon>Fungi</taxon>
        <taxon>Dikarya</taxon>
        <taxon>Ascomycota</taxon>
        <taxon>Pezizomycotina</taxon>
        <taxon>Sordariomycetes</taxon>
        <taxon>Sordariomycetidae</taxon>
        <taxon>Sordariales</taxon>
        <taxon>Lasiosphaeriaceae</taxon>
        <taxon>Lasiosphaeris</taxon>
    </lineage>
</organism>
<dbReference type="InterPro" id="IPR056884">
    <property type="entry name" value="NPHP3-like_N"/>
</dbReference>
<keyword evidence="4" id="KW-1185">Reference proteome</keyword>
<reference evidence="3" key="1">
    <citation type="submission" date="2023-06" db="EMBL/GenBank/DDBJ databases">
        <title>Genome-scale phylogeny and comparative genomics of the fungal order Sordariales.</title>
        <authorList>
            <consortium name="Lawrence Berkeley National Laboratory"/>
            <person name="Hensen N."/>
            <person name="Bonometti L."/>
            <person name="Westerberg I."/>
            <person name="Brannstrom I.O."/>
            <person name="Guillou S."/>
            <person name="Cros-Aarteil S."/>
            <person name="Calhoun S."/>
            <person name="Haridas S."/>
            <person name="Kuo A."/>
            <person name="Mondo S."/>
            <person name="Pangilinan J."/>
            <person name="Riley R."/>
            <person name="Labutti K."/>
            <person name="Andreopoulos B."/>
            <person name="Lipzen A."/>
            <person name="Chen C."/>
            <person name="Yanf M."/>
            <person name="Daum C."/>
            <person name="Ng V."/>
            <person name="Clum A."/>
            <person name="Steindorff A."/>
            <person name="Ohm R."/>
            <person name="Martin F."/>
            <person name="Silar P."/>
            <person name="Natvig D."/>
            <person name="Lalanne C."/>
            <person name="Gautier V."/>
            <person name="Ament-Velasquez S.L."/>
            <person name="Kruys A."/>
            <person name="Hutchinson M.I."/>
            <person name="Powell A.J."/>
            <person name="Barry K."/>
            <person name="Miller A.N."/>
            <person name="Grigoriev I.V."/>
            <person name="Debuchy R."/>
            <person name="Gladieux P."/>
            <person name="Thoren M.H."/>
            <person name="Johannesson H."/>
        </authorList>
    </citation>
    <scope>NUCLEOTIDE SEQUENCE</scope>
    <source>
        <strain evidence="3">SMH4607-1</strain>
    </source>
</reference>
<dbReference type="Gene3D" id="3.40.50.300">
    <property type="entry name" value="P-loop containing nucleotide triphosphate hydrolases"/>
    <property type="match status" value="1"/>
</dbReference>
<evidence type="ECO:0000256" key="1">
    <source>
        <dbReference type="ARBA" id="ARBA00022737"/>
    </source>
</evidence>
<gene>
    <name evidence="3" type="ORF">B0H67DRAFT_642427</name>
</gene>
<dbReference type="InterPro" id="IPR027417">
    <property type="entry name" value="P-loop_NTPase"/>
</dbReference>
<dbReference type="EMBL" id="JAUKUA010000002">
    <property type="protein sequence ID" value="KAK0726108.1"/>
    <property type="molecule type" value="Genomic_DNA"/>
</dbReference>
<proteinExistence type="predicted"/>
<evidence type="ECO:0000313" key="4">
    <source>
        <dbReference type="Proteomes" id="UP001172102"/>
    </source>
</evidence>
<evidence type="ECO:0000259" key="2">
    <source>
        <dbReference type="Pfam" id="PF24883"/>
    </source>
</evidence>
<keyword evidence="1" id="KW-0677">Repeat</keyword>
<dbReference type="PANTHER" id="PTHR10039">
    <property type="entry name" value="AMELOGENIN"/>
    <property type="match status" value="1"/>
</dbReference>
<evidence type="ECO:0000313" key="3">
    <source>
        <dbReference type="EMBL" id="KAK0726108.1"/>
    </source>
</evidence>
<name>A0AA40E899_9PEZI</name>
<dbReference type="Pfam" id="PF24883">
    <property type="entry name" value="NPHP3_N"/>
    <property type="match status" value="1"/>
</dbReference>
<protein>
    <recommendedName>
        <fullName evidence="2">Nephrocystin 3-like N-terminal domain-containing protein</fullName>
    </recommendedName>
</protein>
<dbReference type="AlphaFoldDB" id="A0AA40E899"/>
<sequence length="234" mass="26472">MSLQQFPGRLDRQTLTRFKISLDYVLVYFTQWLETPDSKLWLTGIPGAGKPVLAGSVIQEALARGHDVDDVAVVFFFCDYDNSTWVPVNILGALASQLARQKDEAFDILKDYCDQLHPLNSLPQQPETEELRAMIGRMPELFEQTILVVDGLDECDNETEDVMAVLSELASYTTNISMALFSRGHHDIRVQLEDSFDCIRIEAHKEDIRIYVGSELEKKNANASTTVPERKCQT</sequence>
<feature type="domain" description="Nephrocystin 3-like N-terminal" evidence="2">
    <location>
        <begin position="29"/>
        <end position="183"/>
    </location>
</feature>
<dbReference type="Proteomes" id="UP001172102">
    <property type="component" value="Unassembled WGS sequence"/>
</dbReference>
<comment type="caution">
    <text evidence="3">The sequence shown here is derived from an EMBL/GenBank/DDBJ whole genome shotgun (WGS) entry which is preliminary data.</text>
</comment>
<dbReference type="SUPFAM" id="SSF52540">
    <property type="entry name" value="P-loop containing nucleoside triphosphate hydrolases"/>
    <property type="match status" value="1"/>
</dbReference>